<name>A0A7T8JVL3_CALRO</name>
<evidence type="ECO:0000313" key="2">
    <source>
        <dbReference type="EMBL" id="QQP36174.1"/>
    </source>
</evidence>
<feature type="region of interest" description="Disordered" evidence="1">
    <location>
        <begin position="44"/>
        <end position="85"/>
    </location>
</feature>
<protein>
    <submittedName>
        <fullName evidence="2">Serine protease easter</fullName>
    </submittedName>
</protein>
<gene>
    <name evidence="2" type="ORF">FKW44_021185</name>
</gene>
<keyword evidence="2" id="KW-0645">Protease</keyword>
<keyword evidence="2" id="KW-0378">Hydrolase</keyword>
<dbReference type="EMBL" id="CP045904">
    <property type="protein sequence ID" value="QQP36174.1"/>
    <property type="molecule type" value="Genomic_DNA"/>
</dbReference>
<reference evidence="3" key="1">
    <citation type="submission" date="2021-01" db="EMBL/GenBank/DDBJ databases">
        <title>Caligus Genome Assembly.</title>
        <authorList>
            <person name="Gallardo-Escarate C."/>
        </authorList>
    </citation>
    <scope>NUCLEOTIDE SEQUENCE [LARGE SCALE GENOMIC DNA]</scope>
</reference>
<feature type="region of interest" description="Disordered" evidence="1">
    <location>
        <begin position="1"/>
        <end position="20"/>
    </location>
</feature>
<accession>A0A7T8JVL3</accession>
<feature type="compositionally biased region" description="Low complexity" evidence="1">
    <location>
        <begin position="57"/>
        <end position="85"/>
    </location>
</feature>
<dbReference type="AlphaFoldDB" id="A0A7T8JVL3"/>
<dbReference type="GO" id="GO:0008233">
    <property type="term" value="F:peptidase activity"/>
    <property type="evidence" value="ECO:0007669"/>
    <property type="project" value="UniProtKB-KW"/>
</dbReference>
<evidence type="ECO:0000256" key="1">
    <source>
        <dbReference type="SAM" id="MobiDB-lite"/>
    </source>
</evidence>
<evidence type="ECO:0000313" key="3">
    <source>
        <dbReference type="Proteomes" id="UP000595437"/>
    </source>
</evidence>
<keyword evidence="3" id="KW-1185">Reference proteome</keyword>
<organism evidence="2 3">
    <name type="scientific">Caligus rogercresseyi</name>
    <name type="common">Sea louse</name>
    <dbReference type="NCBI Taxonomy" id="217165"/>
    <lineage>
        <taxon>Eukaryota</taxon>
        <taxon>Metazoa</taxon>
        <taxon>Ecdysozoa</taxon>
        <taxon>Arthropoda</taxon>
        <taxon>Crustacea</taxon>
        <taxon>Multicrustacea</taxon>
        <taxon>Hexanauplia</taxon>
        <taxon>Copepoda</taxon>
        <taxon>Siphonostomatoida</taxon>
        <taxon>Caligidae</taxon>
        <taxon>Caligus</taxon>
    </lineage>
</organism>
<sequence>MFTLHCPPQESQRQGPLHPDIPKLIQNAWKCGRDENRRPKVCCPDPAIIPDKPPTKAIPVPTTTAPETITTTTETPETTTFVPEETTLSEKQLALQKFVPTHRYINK</sequence>
<proteinExistence type="predicted"/>
<dbReference type="GO" id="GO:0006508">
    <property type="term" value="P:proteolysis"/>
    <property type="evidence" value="ECO:0007669"/>
    <property type="project" value="UniProtKB-KW"/>
</dbReference>
<dbReference type="Proteomes" id="UP000595437">
    <property type="component" value="Chromosome 15"/>
</dbReference>